<accession>A0A075AYR6</accession>
<dbReference type="EMBL" id="KE560831">
    <property type="protein sequence ID" value="EPZ35455.1"/>
    <property type="molecule type" value="Genomic_DNA"/>
</dbReference>
<gene>
    <name evidence="2" type="ORF">O9G_004659</name>
</gene>
<proteinExistence type="predicted"/>
<reference evidence="2 3" key="1">
    <citation type="journal article" date="2013" name="Curr. Biol.">
        <title>Shared signatures of parasitism and phylogenomics unite Cryptomycota and microsporidia.</title>
        <authorList>
            <person name="James T.Y."/>
            <person name="Pelin A."/>
            <person name="Bonen L."/>
            <person name="Ahrendt S."/>
            <person name="Sain D."/>
            <person name="Corradi N."/>
            <person name="Stajich J.E."/>
        </authorList>
    </citation>
    <scope>NUCLEOTIDE SEQUENCE [LARGE SCALE GENOMIC DNA]</scope>
    <source>
        <strain evidence="2 3">CSF55</strain>
    </source>
</reference>
<feature type="coiled-coil region" evidence="1">
    <location>
        <begin position="8"/>
        <end position="35"/>
    </location>
</feature>
<keyword evidence="1" id="KW-0175">Coiled coil</keyword>
<protein>
    <submittedName>
        <fullName evidence="2">Uncharacterized protein</fullName>
    </submittedName>
</protein>
<dbReference type="HOGENOM" id="CLU_956956_0_0_1"/>
<sequence>MSKIPNQKKVMIDKIDDLQKQLQELKEMWSSLENESTSNQNMANNNLEGYNKVVYSGRGNSLHPVRDSGVSPSLPPLSMQNSFSQIAHNISHAMHQAYPTLVEGKEESVLKAIESVLDVGKESILNKIECVLREENFEHNRGKVLADLEPLSELVDEHASMREEKRDKVASIKDLLSSPHDPTFNNNFTNTSLKSMVESFLCENPAPLPPKESGSTFMDIGKETREEEPTFPILNNLPTLPRVQVPELDRTFEESTIFNKENYESPTLAYDQFSVASLEYLKKYELLNRRN</sequence>
<dbReference type="Proteomes" id="UP000030755">
    <property type="component" value="Unassembled WGS sequence"/>
</dbReference>
<organism evidence="2 3">
    <name type="scientific">Rozella allomycis (strain CSF55)</name>
    <dbReference type="NCBI Taxonomy" id="988480"/>
    <lineage>
        <taxon>Eukaryota</taxon>
        <taxon>Fungi</taxon>
        <taxon>Fungi incertae sedis</taxon>
        <taxon>Cryptomycota</taxon>
        <taxon>Cryptomycota incertae sedis</taxon>
        <taxon>Rozella</taxon>
    </lineage>
</organism>
<name>A0A075AYR6_ROZAC</name>
<evidence type="ECO:0000313" key="2">
    <source>
        <dbReference type="EMBL" id="EPZ35455.1"/>
    </source>
</evidence>
<evidence type="ECO:0000313" key="3">
    <source>
        <dbReference type="Proteomes" id="UP000030755"/>
    </source>
</evidence>
<dbReference type="AlphaFoldDB" id="A0A075AYR6"/>
<keyword evidence="3" id="KW-1185">Reference proteome</keyword>
<evidence type="ECO:0000256" key="1">
    <source>
        <dbReference type="SAM" id="Coils"/>
    </source>
</evidence>